<evidence type="ECO:0000313" key="5">
    <source>
        <dbReference type="Proteomes" id="UP001187682"/>
    </source>
</evidence>
<keyword evidence="1" id="KW-0853">WD repeat</keyword>
<name>A0AAE8MVS6_9PEZI</name>
<dbReference type="EMBL" id="ONZQ02000005">
    <property type="protein sequence ID" value="SPO01338.1"/>
    <property type="molecule type" value="Genomic_DNA"/>
</dbReference>
<dbReference type="PANTHER" id="PTHR46042:SF1">
    <property type="entry name" value="DIPHTHINE METHYLTRANSFERASE"/>
    <property type="match status" value="1"/>
</dbReference>
<gene>
    <name evidence="4" type="ORF">DNG_04014</name>
</gene>
<dbReference type="Gene3D" id="2.130.10.10">
    <property type="entry name" value="YVTN repeat-like/Quinoprotein amine dehydrogenase"/>
    <property type="match status" value="1"/>
</dbReference>
<dbReference type="GO" id="GO:0017183">
    <property type="term" value="P:protein histidyl modification to diphthamide"/>
    <property type="evidence" value="ECO:0007669"/>
    <property type="project" value="TreeGrafter"/>
</dbReference>
<evidence type="ECO:0000256" key="2">
    <source>
        <dbReference type="ARBA" id="ARBA00022737"/>
    </source>
</evidence>
<dbReference type="GO" id="GO:0061685">
    <property type="term" value="F:diphthine methylesterase activity"/>
    <property type="evidence" value="ECO:0007669"/>
    <property type="project" value="TreeGrafter"/>
</dbReference>
<dbReference type="SUPFAM" id="SSF101908">
    <property type="entry name" value="Putative isomerase YbhE"/>
    <property type="match status" value="1"/>
</dbReference>
<dbReference type="InterPro" id="IPR052415">
    <property type="entry name" value="Diphthine_MTase"/>
</dbReference>
<evidence type="ECO:0008006" key="6">
    <source>
        <dbReference type="Google" id="ProtNLM"/>
    </source>
</evidence>
<dbReference type="GO" id="GO:0005737">
    <property type="term" value="C:cytoplasm"/>
    <property type="evidence" value="ECO:0007669"/>
    <property type="project" value="TreeGrafter"/>
</dbReference>
<dbReference type="AlphaFoldDB" id="A0AAE8MVS6"/>
<dbReference type="Proteomes" id="UP001187682">
    <property type="component" value="Unassembled WGS sequence"/>
</dbReference>
<keyword evidence="2" id="KW-0677">Repeat</keyword>
<dbReference type="PANTHER" id="PTHR46042">
    <property type="entry name" value="DIPHTHINE METHYLTRANSFERASE"/>
    <property type="match status" value="1"/>
</dbReference>
<evidence type="ECO:0000256" key="1">
    <source>
        <dbReference type="ARBA" id="ARBA00022574"/>
    </source>
</evidence>
<reference evidence="4" key="1">
    <citation type="submission" date="2018-03" db="EMBL/GenBank/DDBJ databases">
        <authorList>
            <person name="Guldener U."/>
        </authorList>
    </citation>
    <scope>NUCLEOTIDE SEQUENCE</scope>
</reference>
<keyword evidence="5" id="KW-1185">Reference proteome</keyword>
<sequence>MSAPGGIMNTAEPIELLETLTLDLPPSSIEFCLAYPNYFLVGTYNLQKESEESGAGVDTQDDTTAKAPQSRNGSLILFRLINGKLELVQTLSTPSAIFELHFHPFPPLWSRFGAVSSTGTFITGRVDPEADPARPIQDITTSRIRGIGEDVLFTSFTWHPSTSNVAAITTSTGHVRLMALDPTTFEIRGSQELPLTSMLETWCVSIVSLPQTREHMIFSGSDDSVLRYTTFSILPVPEVGSEPLPSIKSGDTEEATGPPIWEGQFAGSQAMIADVLASQRLVKNEHMAGVTAILPLPHVRHDAALVVTGSYDEHIRLFLVPHPASALRIISELSLGGGVWKLNLMRFLSHGPGQLTAEVLASCMHGGPQIIKIEVAGEKAEMSVLHALGDHELNYASHFWIRRTGGTNIVTTSFYDKKLRLWDRKT</sequence>
<comment type="caution">
    <text evidence="4">The sequence shown here is derived from an EMBL/GenBank/DDBJ whole genome shotgun (WGS) entry which is preliminary data.</text>
</comment>
<evidence type="ECO:0000256" key="3">
    <source>
        <dbReference type="ARBA" id="ARBA00043952"/>
    </source>
</evidence>
<comment type="pathway">
    <text evidence="3">Protein modification.</text>
</comment>
<dbReference type="InterPro" id="IPR015943">
    <property type="entry name" value="WD40/YVTN_repeat-like_dom_sf"/>
</dbReference>
<proteinExistence type="predicted"/>
<accession>A0AAE8MVS6</accession>
<organism evidence="4 5">
    <name type="scientific">Cephalotrichum gorgonifer</name>
    <dbReference type="NCBI Taxonomy" id="2041049"/>
    <lineage>
        <taxon>Eukaryota</taxon>
        <taxon>Fungi</taxon>
        <taxon>Dikarya</taxon>
        <taxon>Ascomycota</taxon>
        <taxon>Pezizomycotina</taxon>
        <taxon>Sordariomycetes</taxon>
        <taxon>Hypocreomycetidae</taxon>
        <taxon>Microascales</taxon>
        <taxon>Microascaceae</taxon>
        <taxon>Cephalotrichum</taxon>
    </lineage>
</organism>
<protein>
    <recommendedName>
        <fullName evidence="6">WD40 domain-containing protein</fullName>
    </recommendedName>
</protein>
<evidence type="ECO:0000313" key="4">
    <source>
        <dbReference type="EMBL" id="SPO01338.1"/>
    </source>
</evidence>